<organism evidence="1">
    <name type="scientific">Candidatus Kentrum sp. LFY</name>
    <dbReference type="NCBI Taxonomy" id="2126342"/>
    <lineage>
        <taxon>Bacteria</taxon>
        <taxon>Pseudomonadati</taxon>
        <taxon>Pseudomonadota</taxon>
        <taxon>Gammaproteobacteria</taxon>
        <taxon>Candidatus Kentrum</taxon>
    </lineage>
</organism>
<evidence type="ECO:0000313" key="1">
    <source>
        <dbReference type="EMBL" id="VFK16701.1"/>
    </source>
</evidence>
<reference evidence="1" key="1">
    <citation type="submission" date="2019-02" db="EMBL/GenBank/DDBJ databases">
        <authorList>
            <person name="Gruber-Vodicka R. H."/>
            <person name="Seah K. B. B."/>
        </authorList>
    </citation>
    <scope>NUCLEOTIDE SEQUENCE</scope>
    <source>
        <strain evidence="1">BECK_BY7</strain>
    </source>
</reference>
<dbReference type="AlphaFoldDB" id="A0A450WI45"/>
<dbReference type="InterPro" id="IPR006522">
    <property type="entry name" value="Phage_virion_morphogenesis"/>
</dbReference>
<proteinExistence type="predicted"/>
<accession>A0A450WI45</accession>
<protein>
    <submittedName>
        <fullName evidence="1">Phage virion morphogenesis (Putative tail completion) protein</fullName>
    </submittedName>
</protein>
<sequence>MTLEYREEGRLILLAQLRALTLPPATRRRVMARIGREIKKRTRANVRAQADIHGKAFVPRKRRRRRKMLAGLVKELMQRATPEEVTVGFRRGRTGVIAAQHQYGHEKTVRARRNLRNCRADDKAKPSALATKHQARTLIKDLGYRRSTGSGKKRRVSQRWIRENVTACQAGLLIRMLRDEEPKDSWVTKLPQREFFGSEPKWIGQKAAEIIDDEMWQHFQTL</sequence>
<gene>
    <name evidence="1" type="ORF">BECKLFY1418C_GA0070996_102530</name>
</gene>
<dbReference type="EMBL" id="CAADFN010000025">
    <property type="protein sequence ID" value="VFK16701.1"/>
    <property type="molecule type" value="Genomic_DNA"/>
</dbReference>
<dbReference type="Pfam" id="PF05069">
    <property type="entry name" value="Phage_tail_S"/>
    <property type="match status" value="1"/>
</dbReference>
<name>A0A450WI45_9GAMM</name>
<dbReference type="NCBIfam" id="TIGR01635">
    <property type="entry name" value="tail_comp_S"/>
    <property type="match status" value="1"/>
</dbReference>